<dbReference type="Proteomes" id="UP000448038">
    <property type="component" value="Unassembled WGS sequence"/>
</dbReference>
<dbReference type="AlphaFoldDB" id="A0A844P7M2"/>
<dbReference type="InterPro" id="IPR052039">
    <property type="entry name" value="Caspase-related_regulators"/>
</dbReference>
<dbReference type="InterPro" id="IPR029030">
    <property type="entry name" value="Caspase-like_dom_sf"/>
</dbReference>
<dbReference type="SUPFAM" id="SSF52129">
    <property type="entry name" value="Caspase-like"/>
    <property type="match status" value="1"/>
</dbReference>
<dbReference type="RefSeq" id="WP_155656785.1">
    <property type="nucleotide sequence ID" value="NZ_WOBN01000062.1"/>
</dbReference>
<dbReference type="SMART" id="SM00115">
    <property type="entry name" value="CASc"/>
    <property type="match status" value="1"/>
</dbReference>
<dbReference type="EMBL" id="WOBN01000062">
    <property type="protein sequence ID" value="MUK51489.1"/>
    <property type="molecule type" value="Genomic_DNA"/>
</dbReference>
<comment type="caution">
    <text evidence="3">The sequence shown here is derived from an EMBL/GenBank/DDBJ whole genome shotgun (WGS) entry which is preliminary data.</text>
</comment>
<sequence>MKTLALVIGNNDYPGRGKLENAVNDANAIFNVFSRLGYEVLYKENCVVTDYDELLEQFENGMASVDASIFYFAGHGFEFQGENYLTSIESPLENPTVRLCERTCIRLSEITDIIKRSSTKVNIIIIDACRGSFDRGVSSTFASVTAPEGTIIAFSTSPGEGAKDSGFDGHSLYTGALLQYLGREFLSVEELFKKTRKTVHNLSSGTQTSWEHTSLVGDFYFNTGQLVHSVTIPYEESVVKDRLFSPDQSDIEQIILKLKSCDWNEQNPAMVKLRGTQVQNMTENQKFLLGRNILQSSSHAFESQSFMKDLASNLRAYNSGGKNDVLNGILFEMYFDNNGDFRQGKFKKHHLDEVFSLRKLPEYEASFNFIKEALSEYRESLFYIPEKDDHTIDVDVLANAHLASESNEAYETIESIIVDGKDITEGIKNMRGFRTSSEALKQIITEYLTAPESLVNINSNVAIQKFKFHYDGLDF</sequence>
<evidence type="ECO:0000259" key="2">
    <source>
        <dbReference type="PROSITE" id="PS50208"/>
    </source>
</evidence>
<evidence type="ECO:0000313" key="4">
    <source>
        <dbReference type="Proteomes" id="UP000448038"/>
    </source>
</evidence>
<dbReference type="Pfam" id="PF00656">
    <property type="entry name" value="Peptidase_C14"/>
    <property type="match status" value="1"/>
</dbReference>
<gene>
    <name evidence="3" type="ORF">GNP88_20590</name>
</gene>
<dbReference type="Gene3D" id="3.40.50.1460">
    <property type="match status" value="1"/>
</dbReference>
<evidence type="ECO:0000313" key="3">
    <source>
        <dbReference type="EMBL" id="MUK51489.1"/>
    </source>
</evidence>
<dbReference type="PRINTS" id="PR00376">
    <property type="entry name" value="IL1BCENZYME"/>
</dbReference>
<organism evidence="3 4">
    <name type="scientific">Aliivibrio fischeri</name>
    <name type="common">Vibrio fischeri</name>
    <dbReference type="NCBI Taxonomy" id="668"/>
    <lineage>
        <taxon>Bacteria</taxon>
        <taxon>Pseudomonadati</taxon>
        <taxon>Pseudomonadota</taxon>
        <taxon>Gammaproteobacteria</taxon>
        <taxon>Vibrionales</taxon>
        <taxon>Vibrionaceae</taxon>
        <taxon>Aliivibrio</taxon>
    </lineage>
</organism>
<dbReference type="GO" id="GO:0006508">
    <property type="term" value="P:proteolysis"/>
    <property type="evidence" value="ECO:0007669"/>
    <property type="project" value="InterPro"/>
</dbReference>
<dbReference type="PROSITE" id="PS50208">
    <property type="entry name" value="CASPASE_P20"/>
    <property type="match status" value="1"/>
</dbReference>
<dbReference type="PANTHER" id="PTHR22576">
    <property type="entry name" value="MUCOSA ASSOCIATED LYMPHOID TISSUE LYMPHOMA TRANSLOCATION PROTEIN 1/PARACASPASE"/>
    <property type="match status" value="1"/>
</dbReference>
<feature type="domain" description="Caspase family p20" evidence="2">
    <location>
        <begin position="1"/>
        <end position="133"/>
    </location>
</feature>
<dbReference type="PANTHER" id="PTHR22576:SF37">
    <property type="entry name" value="MUCOSA-ASSOCIATED LYMPHOID TISSUE LYMPHOMA TRANSLOCATION PROTEIN 1"/>
    <property type="match status" value="1"/>
</dbReference>
<proteinExistence type="inferred from homology"/>
<name>A0A844P7M2_ALIFS</name>
<dbReference type="InterPro" id="IPR015917">
    <property type="entry name" value="Pept_C14A"/>
</dbReference>
<comment type="similarity">
    <text evidence="1">Belongs to the peptidase C14A family.</text>
</comment>
<dbReference type="GO" id="GO:0004197">
    <property type="term" value="F:cysteine-type endopeptidase activity"/>
    <property type="evidence" value="ECO:0007669"/>
    <property type="project" value="InterPro"/>
</dbReference>
<dbReference type="InterPro" id="IPR011600">
    <property type="entry name" value="Pept_C14_caspase"/>
</dbReference>
<protein>
    <submittedName>
        <fullName evidence="3">Caspase family protein</fullName>
    </submittedName>
</protein>
<dbReference type="InterPro" id="IPR001309">
    <property type="entry name" value="Pept_C14_p20"/>
</dbReference>
<accession>A0A844P7M2</accession>
<evidence type="ECO:0000256" key="1">
    <source>
        <dbReference type="ARBA" id="ARBA00010134"/>
    </source>
</evidence>
<reference evidence="3 4" key="1">
    <citation type="submission" date="2019-11" db="EMBL/GenBank/DDBJ databases">
        <title>Using colonization assays and comparative genomics to discover symbiosis behaviors and factors in Vibrio fischeri.</title>
        <authorList>
            <person name="Bongrand C."/>
            <person name="Moriano-Gutierrez S."/>
            <person name="Arevalo P."/>
            <person name="Mcfall-Ngai M."/>
            <person name="Visick K."/>
            <person name="Polz M.F."/>
            <person name="Ruby E.G."/>
        </authorList>
    </citation>
    <scope>NUCLEOTIDE SEQUENCE [LARGE SCALE GENOMIC DNA]</scope>
    <source>
        <strain evidence="4">emors.4.1</strain>
    </source>
</reference>